<reference evidence="3" key="4">
    <citation type="submission" date="2020-10" db="EMBL/GenBank/DDBJ databases">
        <authorList>
            <person name="Bassil N.M."/>
            <person name="Lloyd J.R."/>
        </authorList>
    </citation>
    <scope>NUCLEOTIDE SEQUENCE</scope>
    <source>
        <strain evidence="3">NB2006</strain>
    </source>
</reference>
<feature type="transmembrane region" description="Helical" evidence="1">
    <location>
        <begin position="6"/>
        <end position="39"/>
    </location>
</feature>
<proteinExistence type="predicted"/>
<evidence type="ECO:0000313" key="2">
    <source>
        <dbReference type="EMBL" id="OIJ06156.1"/>
    </source>
</evidence>
<dbReference type="RefSeq" id="WP_071318970.1">
    <property type="nucleotide sequence ID" value="NZ_CP063356.2"/>
</dbReference>
<dbReference type="OrthoDB" id="9900743at2"/>
<sequence>MKTVIWSVVFLLSLFFSILAIKGSTPALLIGVPILWFSIKSTVKNKHDFSFVPNVATIWVTALAIVNSFAPLPIHQFLLIVFTLVSSVFISYATFYAQRKFFHSSTKLKTEVKQNPLSIADKMNELDKMVSDKKRKVSVYGWIGLFIEEPTPKEEENAMYFNLGREVELDKRRTTEKG</sequence>
<organism evidence="2 4">
    <name type="scientific">Anaerobacillus isosaccharinicus</name>
    <dbReference type="NCBI Taxonomy" id="1532552"/>
    <lineage>
        <taxon>Bacteria</taxon>
        <taxon>Bacillati</taxon>
        <taxon>Bacillota</taxon>
        <taxon>Bacilli</taxon>
        <taxon>Bacillales</taxon>
        <taxon>Bacillaceae</taxon>
        <taxon>Anaerobacillus</taxon>
    </lineage>
</organism>
<reference evidence="3 4" key="2">
    <citation type="journal article" date="2017" name="Genome Announc.">
        <title>Draft Genome Sequences of Four Alkaliphilic Bacteria Belonging to the Anaerobacillus Genus.</title>
        <authorList>
            <person name="Bassil N.M."/>
            <person name="Lloyd J.R."/>
        </authorList>
    </citation>
    <scope>NUCLEOTIDE SEQUENCE [LARGE SCALE GENOMIC DNA]</scope>
    <source>
        <strain evidence="3 4">NB2006</strain>
    </source>
</reference>
<evidence type="ECO:0000256" key="1">
    <source>
        <dbReference type="SAM" id="Phobius"/>
    </source>
</evidence>
<keyword evidence="1" id="KW-0472">Membrane</keyword>
<reference evidence="3 4" key="3">
    <citation type="journal article" date="2019" name="Int. J. Syst. Evol. Microbiol.">
        <title>Anaerobacillus isosaccharinicus sp. nov., an alkaliphilic bacterium which degrades isosaccharinic acid.</title>
        <authorList>
            <person name="Bassil N.M."/>
            <person name="Lloyd J.R."/>
        </authorList>
    </citation>
    <scope>NUCLEOTIDE SEQUENCE [LARGE SCALE GENOMIC DNA]</scope>
    <source>
        <strain evidence="3 4">NB2006</strain>
    </source>
</reference>
<accession>A0A1S2L1A5</accession>
<feature type="transmembrane region" description="Helical" evidence="1">
    <location>
        <begin position="76"/>
        <end position="97"/>
    </location>
</feature>
<feature type="transmembrane region" description="Helical" evidence="1">
    <location>
        <begin position="51"/>
        <end position="70"/>
    </location>
</feature>
<keyword evidence="1" id="KW-1133">Transmembrane helix</keyword>
<protein>
    <submittedName>
        <fullName evidence="2">Uncharacterized protein</fullName>
    </submittedName>
</protein>
<dbReference type="EMBL" id="LQXD01000186">
    <property type="protein sequence ID" value="OIJ06156.1"/>
    <property type="molecule type" value="Genomic_DNA"/>
</dbReference>
<evidence type="ECO:0000313" key="3">
    <source>
        <dbReference type="EMBL" id="QOY37651.1"/>
    </source>
</evidence>
<reference evidence="2 4" key="1">
    <citation type="submission" date="2016-10" db="EMBL/GenBank/DDBJ databases">
        <title>Draft genome sequences of four alkaliphilic bacteria belonging to the Anaerobacillus genus.</title>
        <authorList>
            <person name="Bassil N.M."/>
            <person name="Lloyd J.R."/>
        </authorList>
    </citation>
    <scope>NUCLEOTIDE SEQUENCE [LARGE SCALE GENOMIC DNA]</scope>
    <source>
        <strain evidence="2 4">NB2006</strain>
    </source>
</reference>
<evidence type="ECO:0000313" key="4">
    <source>
        <dbReference type="Proteomes" id="UP000180175"/>
    </source>
</evidence>
<name>A0A1S2L1A5_9BACI</name>
<gene>
    <name evidence="3" type="ORF">AWH56_008740</name>
    <name evidence="2" type="ORF">AWH56_21475</name>
</gene>
<dbReference type="Proteomes" id="UP000180175">
    <property type="component" value="Chromosome"/>
</dbReference>
<dbReference type="EMBL" id="CP063356">
    <property type="protein sequence ID" value="QOY37651.1"/>
    <property type="molecule type" value="Genomic_DNA"/>
</dbReference>
<dbReference type="KEGG" id="aia:AWH56_008740"/>
<keyword evidence="1" id="KW-0812">Transmembrane</keyword>
<keyword evidence="4" id="KW-1185">Reference proteome</keyword>
<dbReference type="AlphaFoldDB" id="A0A1S2L1A5"/>